<gene>
    <name evidence="2" type="ORF">N475_01065</name>
</gene>
<evidence type="ECO:0000313" key="3">
    <source>
        <dbReference type="Proteomes" id="UP000076643"/>
    </source>
</evidence>
<dbReference type="PATRIC" id="fig|1365250.3.peg.1363"/>
<feature type="transmembrane region" description="Helical" evidence="1">
    <location>
        <begin position="53"/>
        <end position="73"/>
    </location>
</feature>
<keyword evidence="1" id="KW-0472">Membrane</keyword>
<protein>
    <submittedName>
        <fullName evidence="2">Uncharacterized protein</fullName>
    </submittedName>
</protein>
<feature type="transmembrane region" description="Helical" evidence="1">
    <location>
        <begin position="21"/>
        <end position="41"/>
    </location>
</feature>
<keyword evidence="3" id="KW-1185">Reference proteome</keyword>
<proteinExistence type="predicted"/>
<dbReference type="EMBL" id="AUYB01000092">
    <property type="protein sequence ID" value="KZN40999.1"/>
    <property type="molecule type" value="Genomic_DNA"/>
</dbReference>
<organism evidence="2 3">
    <name type="scientific">Pseudoalteromonas luteoviolacea DSM 6061</name>
    <dbReference type="NCBI Taxonomy" id="1365250"/>
    <lineage>
        <taxon>Bacteria</taxon>
        <taxon>Pseudomonadati</taxon>
        <taxon>Pseudomonadota</taxon>
        <taxon>Gammaproteobacteria</taxon>
        <taxon>Alteromonadales</taxon>
        <taxon>Pseudoalteromonadaceae</taxon>
        <taxon>Pseudoalteromonas</taxon>
    </lineage>
</organism>
<dbReference type="Proteomes" id="UP000076643">
    <property type="component" value="Unassembled WGS sequence"/>
</dbReference>
<dbReference type="AlphaFoldDB" id="A0A166XX26"/>
<name>A0A166XX26_9GAMM</name>
<sequence length="82" mass="9051">MPIQRLDFSVTFNKLLTLANYFLALSVIGFGLAIIASYPLANALTLPAQITAHISSLVFATLLKISYVIRCLCQYNLGMEVR</sequence>
<accession>A0A166XX26</accession>
<evidence type="ECO:0000256" key="1">
    <source>
        <dbReference type="SAM" id="Phobius"/>
    </source>
</evidence>
<dbReference type="RefSeq" id="WP_063364898.1">
    <property type="nucleotide sequence ID" value="NZ_AQHB01000023.1"/>
</dbReference>
<comment type="caution">
    <text evidence="2">The sequence shown here is derived from an EMBL/GenBank/DDBJ whole genome shotgun (WGS) entry which is preliminary data.</text>
</comment>
<keyword evidence="1" id="KW-0812">Transmembrane</keyword>
<evidence type="ECO:0000313" key="2">
    <source>
        <dbReference type="EMBL" id="KZN40999.1"/>
    </source>
</evidence>
<keyword evidence="1" id="KW-1133">Transmembrane helix</keyword>
<reference evidence="2 3" key="1">
    <citation type="submission" date="2013-07" db="EMBL/GenBank/DDBJ databases">
        <title>Comparative Genomic and Metabolomic Analysis of Twelve Strains of Pseudoalteromonas luteoviolacea.</title>
        <authorList>
            <person name="Vynne N.G."/>
            <person name="Mansson M."/>
            <person name="Gram L."/>
        </authorList>
    </citation>
    <scope>NUCLEOTIDE SEQUENCE [LARGE SCALE GENOMIC DNA]</scope>
    <source>
        <strain evidence="2 3">DSM 6061</strain>
    </source>
</reference>